<evidence type="ECO:0000313" key="2">
    <source>
        <dbReference type="Proteomes" id="UP000093355"/>
    </source>
</evidence>
<dbReference type="InterPro" id="IPR036465">
    <property type="entry name" value="vWFA_dom_sf"/>
</dbReference>
<dbReference type="STRING" id="904291.A7J15_11940"/>
<protein>
    <submittedName>
        <fullName evidence="1">Uncharacterized protein</fullName>
    </submittedName>
</protein>
<evidence type="ECO:0000313" key="1">
    <source>
        <dbReference type="EMBL" id="OCG76486.1"/>
    </source>
</evidence>
<dbReference type="PROSITE" id="PS50234">
    <property type="entry name" value="VWFA"/>
    <property type="match status" value="1"/>
</dbReference>
<comment type="caution">
    <text evidence="1">The sequence shown here is derived from an EMBL/GenBank/DDBJ whole genome shotgun (WGS) entry which is preliminary data.</text>
</comment>
<keyword evidence="2" id="KW-1185">Reference proteome</keyword>
<organism evidence="1 2">
    <name type="scientific">Microbacterium sediminis</name>
    <dbReference type="NCBI Taxonomy" id="904291"/>
    <lineage>
        <taxon>Bacteria</taxon>
        <taxon>Bacillati</taxon>
        <taxon>Actinomycetota</taxon>
        <taxon>Actinomycetes</taxon>
        <taxon>Micrococcales</taxon>
        <taxon>Microbacteriaceae</taxon>
        <taxon>Microbacterium</taxon>
    </lineage>
</organism>
<dbReference type="AlphaFoldDB" id="A0A1B9NIS9"/>
<dbReference type="SUPFAM" id="SSF53300">
    <property type="entry name" value="vWA-like"/>
    <property type="match status" value="1"/>
</dbReference>
<dbReference type="OrthoDB" id="9814325at2"/>
<proteinExistence type="predicted"/>
<dbReference type="InterPro" id="IPR002035">
    <property type="entry name" value="VWF_A"/>
</dbReference>
<dbReference type="Pfam" id="PF13519">
    <property type="entry name" value="VWA_2"/>
    <property type="match status" value="1"/>
</dbReference>
<accession>A0A1B9NIS9</accession>
<sequence>MTFLPVLHPLLLLALCLPVLALAVWTLIRAAEPGARARWALRVALVLACTVLAFRPGIPDGAARSVATNVDIVIVLDNTTSMLAEDWEGEDGARRIDGVADDIRAIIETYPGARYALIAFDNSAQLRLPLTTDTSALMASIEVMAPPPTDRSSGSSIGIAAPVLEQTLRGAQESQQGRARMVFYLGDGEQTAPEEPESFAGSAELVDGGAVLGYGTAEGGPMRRVGAGVDGSGDYLEDPATGERAVSIIDEEALGTIAEQLGVPYVHRTADAEPELPEAPAETTAVADQETPGARTELSWAIGIVVAGLLLAEVAVAATRIGRTLRLARSPKEARR</sequence>
<name>A0A1B9NIS9_9MICO</name>
<dbReference type="EMBL" id="LXMD01000002">
    <property type="protein sequence ID" value="OCG76486.1"/>
    <property type="molecule type" value="Genomic_DNA"/>
</dbReference>
<reference evidence="1 2" key="1">
    <citation type="submission" date="2016-05" db="EMBL/GenBank/DDBJ databases">
        <authorList>
            <person name="Lavstsen T."/>
            <person name="Jespersen J.S."/>
        </authorList>
    </citation>
    <scope>NUCLEOTIDE SEQUENCE [LARGE SCALE GENOMIC DNA]</scope>
    <source>
        <strain evidence="1 2">YLB-01</strain>
    </source>
</reference>
<dbReference type="RefSeq" id="WP_067028274.1">
    <property type="nucleotide sequence ID" value="NZ_CP038256.1"/>
</dbReference>
<gene>
    <name evidence="1" type="ORF">A7J15_11940</name>
</gene>
<dbReference type="Gene3D" id="3.40.50.410">
    <property type="entry name" value="von Willebrand factor, type A domain"/>
    <property type="match status" value="1"/>
</dbReference>
<dbReference type="Proteomes" id="UP000093355">
    <property type="component" value="Unassembled WGS sequence"/>
</dbReference>